<evidence type="ECO:0000256" key="18">
    <source>
        <dbReference type="ARBA" id="ARBA00044912"/>
    </source>
</evidence>
<evidence type="ECO:0000256" key="7">
    <source>
        <dbReference type="ARBA" id="ARBA00023228"/>
    </source>
</evidence>
<comment type="subunit">
    <text evidence="24">Homodimer. Interacts with lysosomal protein GLMP (via lumenal domain); the interaction starts while both proteins are still in the endoplasmic reticulum and is required for stabilization of MFSD1 in lysosomes but has no direct effect on its targeting to lysosomes or transporter activity.</text>
</comment>
<feature type="transmembrane region" description="Helical" evidence="25">
    <location>
        <begin position="88"/>
        <end position="106"/>
    </location>
</feature>
<evidence type="ECO:0000256" key="14">
    <source>
        <dbReference type="ARBA" id="ARBA00044898"/>
    </source>
</evidence>
<evidence type="ECO:0000256" key="9">
    <source>
        <dbReference type="ARBA" id="ARBA00044878"/>
    </source>
</evidence>
<accession>A0A1J8NGX2</accession>
<feature type="transmembrane region" description="Helical" evidence="25">
    <location>
        <begin position="21"/>
        <end position="41"/>
    </location>
</feature>
<comment type="catalytic activity">
    <reaction evidence="17">
        <text>L-arginyl-glycine(out) = L-arginyl-glycine(in)</text>
        <dbReference type="Rhea" id="RHEA:79391"/>
        <dbReference type="ChEBI" id="CHEBI:229955"/>
    </reaction>
</comment>
<dbReference type="InterPro" id="IPR011701">
    <property type="entry name" value="MFS"/>
</dbReference>
<dbReference type="PANTHER" id="PTHR23512">
    <property type="entry name" value="MAJOR FACILITATOR SUPERFAMILY DOMAIN-CONTAINING PROTEIN 1"/>
    <property type="match status" value="1"/>
</dbReference>
<feature type="transmembrane region" description="Helical" evidence="25">
    <location>
        <begin position="403"/>
        <end position="424"/>
    </location>
</feature>
<dbReference type="EMBL" id="LUKY01000033">
    <property type="protein sequence ID" value="OIZ94400.1"/>
    <property type="molecule type" value="Genomic_DNA"/>
</dbReference>
<evidence type="ECO:0000256" key="1">
    <source>
        <dbReference type="ARBA" id="ARBA00004155"/>
    </source>
</evidence>
<feature type="transmembrane region" description="Helical" evidence="25">
    <location>
        <begin position="112"/>
        <end position="132"/>
    </location>
</feature>
<dbReference type="Pfam" id="PF07690">
    <property type="entry name" value="MFS_1"/>
    <property type="match status" value="1"/>
</dbReference>
<evidence type="ECO:0000256" key="2">
    <source>
        <dbReference type="ARBA" id="ARBA00008335"/>
    </source>
</evidence>
<feature type="transmembrane region" description="Helical" evidence="25">
    <location>
        <begin position="236"/>
        <end position="257"/>
    </location>
</feature>
<evidence type="ECO:0000256" key="21">
    <source>
        <dbReference type="ARBA" id="ARBA00044985"/>
    </source>
</evidence>
<dbReference type="InterPro" id="IPR036259">
    <property type="entry name" value="MFS_trans_sf"/>
</dbReference>
<evidence type="ECO:0000313" key="28">
    <source>
        <dbReference type="Proteomes" id="UP000183924"/>
    </source>
</evidence>
<feature type="transmembrane region" description="Helical" evidence="25">
    <location>
        <begin position="144"/>
        <end position="166"/>
    </location>
</feature>
<dbReference type="Pfam" id="PF00083">
    <property type="entry name" value="Sugar_tr"/>
    <property type="match status" value="1"/>
</dbReference>
<evidence type="ECO:0000256" key="11">
    <source>
        <dbReference type="ARBA" id="ARBA00044884"/>
    </source>
</evidence>
<dbReference type="PROSITE" id="PS50850">
    <property type="entry name" value="MFS"/>
    <property type="match status" value="1"/>
</dbReference>
<dbReference type="Proteomes" id="UP000183924">
    <property type="component" value="Unassembled WGS sequence"/>
</dbReference>
<comment type="catalytic activity">
    <reaction evidence="10">
        <text>L-alpha-aminoacyl-L-arginine(out) = L-alpha-aminoacyl-L-arginine(in)</text>
        <dbReference type="Rhea" id="RHEA:79367"/>
        <dbReference type="ChEBI" id="CHEBI:229968"/>
    </reaction>
</comment>
<dbReference type="InterPro" id="IPR005829">
    <property type="entry name" value="Sugar_transporter_CS"/>
</dbReference>
<evidence type="ECO:0000256" key="23">
    <source>
        <dbReference type="ARBA" id="ARBA00045709"/>
    </source>
</evidence>
<dbReference type="PANTHER" id="PTHR23512:SF3">
    <property type="entry name" value="MAJOR FACILITATOR SUPERFAMILY DOMAIN-CONTAINING PROTEIN 1"/>
    <property type="match status" value="1"/>
</dbReference>
<keyword evidence="28" id="KW-1185">Reference proteome</keyword>
<organism evidence="27 28">
    <name type="scientific">Candidatus Rickettsiella isopodorum</name>
    <dbReference type="NCBI Taxonomy" id="1225476"/>
    <lineage>
        <taxon>Bacteria</taxon>
        <taxon>Pseudomonadati</taxon>
        <taxon>Pseudomonadota</taxon>
        <taxon>Gammaproteobacteria</taxon>
        <taxon>Legionellales</taxon>
        <taxon>Coxiellaceae</taxon>
        <taxon>Rickettsiella</taxon>
    </lineage>
</organism>
<evidence type="ECO:0000256" key="5">
    <source>
        <dbReference type="ARBA" id="ARBA00022989"/>
    </source>
</evidence>
<feature type="transmembrane region" description="Helical" evidence="25">
    <location>
        <begin position="327"/>
        <end position="348"/>
    </location>
</feature>
<feature type="domain" description="Major facilitator superfamily (MFS) profile" evidence="26">
    <location>
        <begin position="23"/>
        <end position="425"/>
    </location>
</feature>
<comment type="catalytic activity">
    <reaction evidence="15">
        <text>L-arginyl-L-alpha-amino acid(out) = L-arginyl-L-alpha-amino acid(in)</text>
        <dbReference type="Rhea" id="RHEA:79371"/>
        <dbReference type="ChEBI" id="CHEBI:84315"/>
    </reaction>
</comment>
<dbReference type="STRING" id="1225476.A1D18_06075"/>
<evidence type="ECO:0000256" key="19">
    <source>
        <dbReference type="ARBA" id="ARBA00044919"/>
    </source>
</evidence>
<proteinExistence type="inferred from homology"/>
<dbReference type="SUPFAM" id="SSF103473">
    <property type="entry name" value="MFS general substrate transporter"/>
    <property type="match status" value="1"/>
</dbReference>
<dbReference type="Gene3D" id="1.20.1250.20">
    <property type="entry name" value="MFS general substrate transporter like domains"/>
    <property type="match status" value="2"/>
</dbReference>
<dbReference type="InterPro" id="IPR005828">
    <property type="entry name" value="MFS_sugar_transport-like"/>
</dbReference>
<evidence type="ECO:0000313" key="27">
    <source>
        <dbReference type="EMBL" id="OIZ94400.1"/>
    </source>
</evidence>
<comment type="function">
    <text evidence="23">Lysosomal dipeptide uniporter that selectively exports lysine, arginine or histidine-containing dipeptides with a net positive charge from the lysosome lumen into the cytosol. Could play a role in a specific type of protein O-glycosylation indirectly regulating macrophages migration and tissue invasion. Also essential for liver homeostasis.</text>
</comment>
<dbReference type="InterPro" id="IPR020846">
    <property type="entry name" value="MFS_dom"/>
</dbReference>
<keyword evidence="5 25" id="KW-1133">Transmembrane helix</keyword>
<evidence type="ECO:0000256" key="22">
    <source>
        <dbReference type="ARBA" id="ARBA00045018"/>
    </source>
</evidence>
<evidence type="ECO:0000256" key="15">
    <source>
        <dbReference type="ARBA" id="ARBA00044899"/>
    </source>
</evidence>
<name>A0A1J8NGX2_9COXI</name>
<comment type="catalytic activity">
    <reaction evidence="11">
        <text>L-alpha-aminoacyl-L-histidine(out) = L-alpha-aminoacyl-L-histidine(in)</text>
        <dbReference type="Rhea" id="RHEA:79375"/>
        <dbReference type="ChEBI" id="CHEBI:229967"/>
    </reaction>
</comment>
<keyword evidence="3" id="KW-0813">Transport</keyword>
<gene>
    <name evidence="27" type="ORF">A1D18_06075</name>
</gene>
<keyword evidence="6 25" id="KW-0472">Membrane</keyword>
<evidence type="ECO:0000256" key="20">
    <source>
        <dbReference type="ARBA" id="ARBA00044924"/>
    </source>
</evidence>
<evidence type="ECO:0000256" key="24">
    <source>
        <dbReference type="ARBA" id="ARBA00046376"/>
    </source>
</evidence>
<evidence type="ECO:0000259" key="26">
    <source>
        <dbReference type="PROSITE" id="PS50850"/>
    </source>
</evidence>
<evidence type="ECO:0000256" key="25">
    <source>
        <dbReference type="SAM" id="Phobius"/>
    </source>
</evidence>
<evidence type="ECO:0000256" key="17">
    <source>
        <dbReference type="ARBA" id="ARBA00044903"/>
    </source>
</evidence>
<comment type="catalytic activity">
    <reaction evidence="20">
        <text>L-lysyl-glycine(out) = L-lysyl-glycine(in)</text>
        <dbReference type="Rhea" id="RHEA:79407"/>
        <dbReference type="ChEBI" id="CHEBI:191202"/>
    </reaction>
</comment>
<protein>
    <recommendedName>
        <fullName evidence="21">Lysosomal dipeptide transporter MFSD1</fullName>
    </recommendedName>
    <alternativeName>
        <fullName evidence="22">Major facilitator superfamily domain-containing protein 1</fullName>
    </alternativeName>
</protein>
<dbReference type="InterPro" id="IPR052187">
    <property type="entry name" value="MFSD1"/>
</dbReference>
<evidence type="ECO:0000256" key="13">
    <source>
        <dbReference type="ARBA" id="ARBA00044893"/>
    </source>
</evidence>
<comment type="catalytic activity">
    <reaction evidence="14">
        <text>L-aspartyl-L-lysine(out) = L-aspartyl-L-lysine(in)</text>
        <dbReference type="Rhea" id="RHEA:79411"/>
        <dbReference type="ChEBI" id="CHEBI:229953"/>
    </reaction>
</comment>
<sequence>MAITTLKRICDYLSFSKIQPWLVCLSAALFFFYEFIQLGMFNSISQELMHDFSINAGQLGFLSATYFYADVIFLLFAGILVDRFSIRIIILSAMIMVVLSTLLFAFSQSFEIAAFSHFIAGIGNAFCFLSCIKLATRWFPSQRLALIIGIIITIAVAGGIVAQTPFALVVHALGWRKAVLINAGLGVFITLLIYLFVYDYPKHQLSQKMVEDVAAKPISIMKSINLSLRNKQNTLAGIYTCLLNLPIILLGALWGTLYLTQVHHLEKTQASLVATMIFLGTIIGSPLVGWFSDFIGRRRLLMIIGAMLSLFVLIAIMFIPILHFYSLLILFLLLGFFTSTQIISYPLIAESNPRYLTGTSTSLASILIMGGGAVFQPLFGWLIDLRWDQTFSQGIPYYSASNFLYGMSIMPIAFIVSLIAAFCLRETYCQPFTRENNLC</sequence>
<dbReference type="RefSeq" id="WP_071662888.1">
    <property type="nucleotide sequence ID" value="NZ_LUKY01000033.1"/>
</dbReference>
<evidence type="ECO:0000256" key="8">
    <source>
        <dbReference type="ARBA" id="ARBA00044876"/>
    </source>
</evidence>
<reference evidence="27 28" key="1">
    <citation type="submission" date="2016-03" db="EMBL/GenBank/DDBJ databases">
        <title>Comparative genomics of Rickettsiella.</title>
        <authorList>
            <person name="Chandler C."/>
            <person name="Wang Y."/>
        </authorList>
    </citation>
    <scope>NUCLEOTIDE SEQUENCE [LARGE SCALE GENOMIC DNA]</scope>
    <source>
        <strain evidence="27 28">RCFS May 2013</strain>
    </source>
</reference>
<comment type="caution">
    <text evidence="27">The sequence shown here is derived from an EMBL/GenBank/DDBJ whole genome shotgun (WGS) entry which is preliminary data.</text>
</comment>
<dbReference type="PROSITE" id="PS00216">
    <property type="entry name" value="SUGAR_TRANSPORT_1"/>
    <property type="match status" value="1"/>
</dbReference>
<feature type="transmembrane region" description="Helical" evidence="25">
    <location>
        <begin position="61"/>
        <end position="81"/>
    </location>
</feature>
<feature type="transmembrane region" description="Helical" evidence="25">
    <location>
        <begin position="178"/>
        <end position="198"/>
    </location>
</feature>
<comment type="catalytic activity">
    <reaction evidence="18">
        <text>L-histidyl-L-alpha-amino acid(out) = L-histidyl-L-alpha-amino acid(in)</text>
        <dbReference type="Rhea" id="RHEA:79379"/>
        <dbReference type="ChEBI" id="CHEBI:229964"/>
    </reaction>
</comment>
<evidence type="ECO:0000256" key="4">
    <source>
        <dbReference type="ARBA" id="ARBA00022692"/>
    </source>
</evidence>
<feature type="transmembrane region" description="Helical" evidence="25">
    <location>
        <begin position="300"/>
        <end position="321"/>
    </location>
</feature>
<dbReference type="AlphaFoldDB" id="A0A1J8NGX2"/>
<comment type="catalytic activity">
    <reaction evidence="13">
        <text>L-alpha-aminoacyl-L-lysine(out) = L-alpha-aminoacyl-L-lysine(in)</text>
        <dbReference type="Rhea" id="RHEA:79383"/>
        <dbReference type="ChEBI" id="CHEBI:229966"/>
    </reaction>
</comment>
<feature type="transmembrane region" description="Helical" evidence="25">
    <location>
        <begin position="269"/>
        <end position="288"/>
    </location>
</feature>
<comment type="catalytic activity">
    <reaction evidence="12">
        <text>L-lysyl-L-alpha-amino acid(out) = L-lysyl-L-alpha-amino acid(in)</text>
        <dbReference type="Rhea" id="RHEA:79387"/>
        <dbReference type="ChEBI" id="CHEBI:229965"/>
    </reaction>
</comment>
<evidence type="ECO:0000256" key="12">
    <source>
        <dbReference type="ARBA" id="ARBA00044891"/>
    </source>
</evidence>
<feature type="transmembrane region" description="Helical" evidence="25">
    <location>
        <begin position="360"/>
        <end position="383"/>
    </location>
</feature>
<comment type="subcellular location">
    <subcellularLocation>
        <location evidence="1">Lysosome membrane</location>
        <topology evidence="1">Multi-pass membrane protein</topology>
    </subcellularLocation>
</comment>
<dbReference type="OrthoDB" id="5620971at2"/>
<keyword evidence="4 25" id="KW-0812">Transmembrane</keyword>
<dbReference type="GO" id="GO:0022857">
    <property type="term" value="F:transmembrane transporter activity"/>
    <property type="evidence" value="ECO:0007669"/>
    <property type="project" value="InterPro"/>
</dbReference>
<evidence type="ECO:0000256" key="10">
    <source>
        <dbReference type="ARBA" id="ARBA00044881"/>
    </source>
</evidence>
<dbReference type="GO" id="GO:0005765">
    <property type="term" value="C:lysosomal membrane"/>
    <property type="evidence" value="ECO:0007669"/>
    <property type="project" value="UniProtKB-SubCell"/>
</dbReference>
<keyword evidence="7" id="KW-0458">Lysosome</keyword>
<comment type="similarity">
    <text evidence="2">Belongs to the major facilitator superfamily.</text>
</comment>
<evidence type="ECO:0000256" key="16">
    <source>
        <dbReference type="ARBA" id="ARBA00044900"/>
    </source>
</evidence>
<evidence type="ECO:0000256" key="6">
    <source>
        <dbReference type="ARBA" id="ARBA00023136"/>
    </source>
</evidence>
<comment type="catalytic activity">
    <reaction evidence="16">
        <text>L-lysyl-L-lysine(out) = L-lysyl-L-lysine(in)</text>
        <dbReference type="Rhea" id="RHEA:79403"/>
        <dbReference type="ChEBI" id="CHEBI:229956"/>
    </reaction>
</comment>
<evidence type="ECO:0000256" key="3">
    <source>
        <dbReference type="ARBA" id="ARBA00022448"/>
    </source>
</evidence>
<comment type="catalytic activity">
    <reaction evidence="9">
        <text>L-histidyl-glycine(out) = L-histidyl-glycine(in)</text>
        <dbReference type="Rhea" id="RHEA:79395"/>
        <dbReference type="ChEBI" id="CHEBI:229957"/>
    </reaction>
</comment>
<comment type="catalytic activity">
    <reaction evidence="8">
        <text>L-lysyl-L-alanine(out) = L-lysyl-L-alanine(in)</text>
        <dbReference type="Rhea" id="RHEA:79399"/>
        <dbReference type="ChEBI" id="CHEBI:229954"/>
    </reaction>
</comment>
<comment type="catalytic activity">
    <reaction evidence="19">
        <text>L-alanyl-L-lysine(out) = L-alanyl-L-lysine(in)</text>
        <dbReference type="Rhea" id="RHEA:79415"/>
        <dbReference type="ChEBI" id="CHEBI:192470"/>
    </reaction>
</comment>